<evidence type="ECO:0000256" key="8">
    <source>
        <dbReference type="ARBA" id="ARBA00031347"/>
    </source>
</evidence>
<keyword evidence="10" id="KW-1185">Reference proteome</keyword>
<comment type="similarity">
    <text evidence="2">Belongs to the COG8 family.</text>
</comment>
<dbReference type="PANTHER" id="PTHR21311:SF0">
    <property type="entry name" value="CONSERVED OLIGOMERIC GOLGI COMPLEX SUBUNIT 8"/>
    <property type="match status" value="1"/>
</dbReference>
<name>W4JQD5_HETIT</name>
<dbReference type="AlphaFoldDB" id="W4JQD5"/>
<dbReference type="EMBL" id="KI925465">
    <property type="protein sequence ID" value="ETW75772.1"/>
    <property type="molecule type" value="Genomic_DNA"/>
</dbReference>
<dbReference type="PANTHER" id="PTHR21311">
    <property type="entry name" value="CONSERVED OLIGOMERIC GOLGI COMPLEX COMPONENT 8"/>
    <property type="match status" value="1"/>
</dbReference>
<evidence type="ECO:0000256" key="4">
    <source>
        <dbReference type="ARBA" id="ARBA00022448"/>
    </source>
</evidence>
<evidence type="ECO:0000256" key="7">
    <source>
        <dbReference type="ARBA" id="ARBA00023136"/>
    </source>
</evidence>
<evidence type="ECO:0000256" key="6">
    <source>
        <dbReference type="ARBA" id="ARBA00023034"/>
    </source>
</evidence>
<comment type="subcellular location">
    <subcellularLocation>
        <location evidence="1">Golgi apparatus membrane</location>
        <topology evidence="1">Peripheral membrane protein</topology>
    </subcellularLocation>
</comment>
<dbReference type="InterPro" id="IPR007255">
    <property type="entry name" value="COG8"/>
</dbReference>
<evidence type="ECO:0000256" key="1">
    <source>
        <dbReference type="ARBA" id="ARBA00004395"/>
    </source>
</evidence>
<protein>
    <recommendedName>
        <fullName evidence="3">Conserved oligomeric Golgi complex subunit 8</fullName>
    </recommendedName>
    <alternativeName>
        <fullName evidence="8">Component of oligomeric Golgi complex 8</fullName>
    </alternativeName>
</protein>
<dbReference type="GO" id="GO:0015031">
    <property type="term" value="P:protein transport"/>
    <property type="evidence" value="ECO:0007669"/>
    <property type="project" value="UniProtKB-KW"/>
</dbReference>
<dbReference type="KEGG" id="hir:HETIRDRAFT_481257"/>
<dbReference type="STRING" id="747525.W4JQD5"/>
<evidence type="ECO:0000256" key="5">
    <source>
        <dbReference type="ARBA" id="ARBA00022927"/>
    </source>
</evidence>
<dbReference type="SUPFAM" id="SSF74788">
    <property type="entry name" value="Cullin repeat-like"/>
    <property type="match status" value="1"/>
</dbReference>
<dbReference type="InterPro" id="IPR016159">
    <property type="entry name" value="Cullin_repeat-like_dom_sf"/>
</dbReference>
<keyword evidence="6" id="KW-0333">Golgi apparatus</keyword>
<evidence type="ECO:0000313" key="9">
    <source>
        <dbReference type="EMBL" id="ETW75772.1"/>
    </source>
</evidence>
<dbReference type="eggNOG" id="KOG2069">
    <property type="taxonomic scope" value="Eukaryota"/>
</dbReference>
<dbReference type="GO" id="GO:0000139">
    <property type="term" value="C:Golgi membrane"/>
    <property type="evidence" value="ECO:0007669"/>
    <property type="project" value="UniProtKB-SubCell"/>
</dbReference>
<evidence type="ECO:0000313" key="10">
    <source>
        <dbReference type="Proteomes" id="UP000030671"/>
    </source>
</evidence>
<reference evidence="9 10" key="1">
    <citation type="journal article" date="2012" name="New Phytol.">
        <title>Insight into trade-off between wood decay and parasitism from the genome of a fungal forest pathogen.</title>
        <authorList>
            <person name="Olson A."/>
            <person name="Aerts A."/>
            <person name="Asiegbu F."/>
            <person name="Belbahri L."/>
            <person name="Bouzid O."/>
            <person name="Broberg A."/>
            <person name="Canback B."/>
            <person name="Coutinho P.M."/>
            <person name="Cullen D."/>
            <person name="Dalman K."/>
            <person name="Deflorio G."/>
            <person name="van Diepen L.T."/>
            <person name="Dunand C."/>
            <person name="Duplessis S."/>
            <person name="Durling M."/>
            <person name="Gonthier P."/>
            <person name="Grimwood J."/>
            <person name="Fossdal C.G."/>
            <person name="Hansson D."/>
            <person name="Henrissat B."/>
            <person name="Hietala A."/>
            <person name="Himmelstrand K."/>
            <person name="Hoffmeister D."/>
            <person name="Hogberg N."/>
            <person name="James T.Y."/>
            <person name="Karlsson M."/>
            <person name="Kohler A."/>
            <person name="Kues U."/>
            <person name="Lee Y.H."/>
            <person name="Lin Y.C."/>
            <person name="Lind M."/>
            <person name="Lindquist E."/>
            <person name="Lombard V."/>
            <person name="Lucas S."/>
            <person name="Lunden K."/>
            <person name="Morin E."/>
            <person name="Murat C."/>
            <person name="Park J."/>
            <person name="Raffaello T."/>
            <person name="Rouze P."/>
            <person name="Salamov A."/>
            <person name="Schmutz J."/>
            <person name="Solheim H."/>
            <person name="Stahlberg J."/>
            <person name="Velez H."/>
            <person name="de Vries R.P."/>
            <person name="Wiebenga A."/>
            <person name="Woodward S."/>
            <person name="Yakovlev I."/>
            <person name="Garbelotto M."/>
            <person name="Martin F."/>
            <person name="Grigoriev I.V."/>
            <person name="Stenlid J."/>
        </authorList>
    </citation>
    <scope>NUCLEOTIDE SEQUENCE [LARGE SCALE GENOMIC DNA]</scope>
    <source>
        <strain evidence="9 10">TC 32-1</strain>
    </source>
</reference>
<dbReference type="GO" id="GO:0006891">
    <property type="term" value="P:intra-Golgi vesicle-mediated transport"/>
    <property type="evidence" value="ECO:0007669"/>
    <property type="project" value="TreeGrafter"/>
</dbReference>
<evidence type="ECO:0000256" key="3">
    <source>
        <dbReference type="ARBA" id="ARBA00020983"/>
    </source>
</evidence>
<keyword evidence="7" id="KW-0472">Membrane</keyword>
<dbReference type="HOGENOM" id="CLU_017968_2_0_1"/>
<gene>
    <name evidence="9" type="ORF">HETIRDRAFT_481257</name>
</gene>
<dbReference type="GO" id="GO:0017119">
    <property type="term" value="C:Golgi transport complex"/>
    <property type="evidence" value="ECO:0007669"/>
    <property type="project" value="InterPro"/>
</dbReference>
<dbReference type="OrthoDB" id="1661054at2759"/>
<keyword evidence="4" id="KW-0813">Transport</keyword>
<dbReference type="Pfam" id="PF04124">
    <property type="entry name" value="Dor1"/>
    <property type="match status" value="1"/>
</dbReference>
<proteinExistence type="inferred from homology"/>
<keyword evidence="5" id="KW-0653">Protein transport</keyword>
<dbReference type="RefSeq" id="XP_009552028.1">
    <property type="nucleotide sequence ID" value="XM_009553733.1"/>
</dbReference>
<dbReference type="InParanoid" id="W4JQD5"/>
<organism evidence="9 10">
    <name type="scientific">Heterobasidion irregulare (strain TC 32-1)</name>
    <dbReference type="NCBI Taxonomy" id="747525"/>
    <lineage>
        <taxon>Eukaryota</taxon>
        <taxon>Fungi</taxon>
        <taxon>Dikarya</taxon>
        <taxon>Basidiomycota</taxon>
        <taxon>Agaricomycotina</taxon>
        <taxon>Agaricomycetes</taxon>
        <taxon>Russulales</taxon>
        <taxon>Bondarzewiaceae</taxon>
        <taxon>Heterobasidion</taxon>
        <taxon>Heterobasidion annosum species complex</taxon>
    </lineage>
</organism>
<sequence length="552" mass="59419">MTQVGARGAEISALVDVLRSADASASAPDLSSNQAAAYLSHLTTLSLPSLQAEPTNLSSTSSQLTNALTTLCTSSYPTFISLHTANTGLSGTLSSFSASLNHLLDDIPALESASRSFLTEIRDVQAERRRAALVIEHSAKLQDVLELPLLAETCVRNGAFQEALDLAAHAASLAARFPDVPVVQDVRAEVHHAVRALLVQLLGTLREPAKLPALFKAVSFLRRMHVLPEDALALAFLTGRLENFDAGLLAVEMGAERAQDREAWVRYLKKYIDVWREGVHDVVTQYTTIFLDRPTAASTASAPPPPPPSPTVRALLPTFTSHLLDRLLATLRTALPHIPDPSSLTSLLTQLTYCATSFSRLGLDFRLLLPPLFEDAVRNSVARELRDATEAWRGALKRASKRPSAWLAVPGAPPPQEDTLAGPPHAPPHLLASYPPLAEYANAVLGMLNGLRLLAPVSLLPELLRALDAAVVDAARALLEYAGRFEGEAEQKGVVAATGRVFVAVFVPFVRRALVEGVYGATMEQGGSMSEDLRTTVQQWEGWLGEVSNPVH</sequence>
<dbReference type="Proteomes" id="UP000030671">
    <property type="component" value="Unassembled WGS sequence"/>
</dbReference>
<dbReference type="GeneID" id="20677965"/>
<accession>W4JQD5</accession>
<evidence type="ECO:0000256" key="2">
    <source>
        <dbReference type="ARBA" id="ARBA00006419"/>
    </source>
</evidence>